<sequence>MSYTRRVYPSWSRVWYIWPTRHAQQFCPERRIQSVYDKVAFQKKALQEFKLTCGDPVSVSDMQIRGIVAGRLNLDYVDGNNLTQLGVHDGTDDSDHETVGNGGGGSGGNEGDRFVFLRFNVAKFKAINRSITSTIMAKHLDRMVQELTILRSRDPDTTITEFDRLRTVHITTGPKNNTRSTISLFENVDHEKDVLDVRYYANWLIKATANIWDLFGINRSVMLYLARLVIVLDLMTESIMSLIPRPPPMEGLDVTEVWTDMSQFDSMMNRYKRGKPIPNTPSAKMLLDTCRDSYRTLTDSKTYPNLVGTWKRYVDMRPMYCLCHGWMKDIADLRRSTWRNELISKNFWTKGRIKRPDTTPIVISVVA</sequence>
<protein>
    <submittedName>
        <fullName evidence="2">Uncharacterized protein</fullName>
    </submittedName>
</protein>
<dbReference type="GeneID" id="25907427"/>
<proteinExistence type="predicted"/>
<name>A0A0L0FVY5_9EUKA</name>
<gene>
    <name evidence="2" type="ORF">SARC_06923</name>
</gene>
<dbReference type="RefSeq" id="XP_014154623.1">
    <property type="nucleotide sequence ID" value="XM_014299148.1"/>
</dbReference>
<accession>A0A0L0FVY5</accession>
<keyword evidence="3" id="KW-1185">Reference proteome</keyword>
<reference evidence="2 3" key="1">
    <citation type="submission" date="2011-02" db="EMBL/GenBank/DDBJ databases">
        <title>The Genome Sequence of Sphaeroforma arctica JP610.</title>
        <authorList>
            <consortium name="The Broad Institute Genome Sequencing Platform"/>
            <person name="Russ C."/>
            <person name="Cuomo C."/>
            <person name="Young S.K."/>
            <person name="Zeng Q."/>
            <person name="Gargeya S."/>
            <person name="Alvarado L."/>
            <person name="Berlin A."/>
            <person name="Chapman S.B."/>
            <person name="Chen Z."/>
            <person name="Freedman E."/>
            <person name="Gellesch M."/>
            <person name="Goldberg J."/>
            <person name="Griggs A."/>
            <person name="Gujja S."/>
            <person name="Heilman E."/>
            <person name="Heiman D."/>
            <person name="Howarth C."/>
            <person name="Mehta T."/>
            <person name="Neiman D."/>
            <person name="Pearson M."/>
            <person name="Roberts A."/>
            <person name="Saif S."/>
            <person name="Shea T."/>
            <person name="Shenoy N."/>
            <person name="Sisk P."/>
            <person name="Stolte C."/>
            <person name="Sykes S."/>
            <person name="White J."/>
            <person name="Yandava C."/>
            <person name="Burger G."/>
            <person name="Gray M.W."/>
            <person name="Holland P.W.H."/>
            <person name="King N."/>
            <person name="Lang F.B.F."/>
            <person name="Roger A.J."/>
            <person name="Ruiz-Trillo I."/>
            <person name="Haas B."/>
            <person name="Nusbaum C."/>
            <person name="Birren B."/>
        </authorList>
    </citation>
    <scope>NUCLEOTIDE SEQUENCE [LARGE SCALE GENOMIC DNA]</scope>
    <source>
        <strain evidence="2 3">JP610</strain>
    </source>
</reference>
<organism evidence="2 3">
    <name type="scientific">Sphaeroforma arctica JP610</name>
    <dbReference type="NCBI Taxonomy" id="667725"/>
    <lineage>
        <taxon>Eukaryota</taxon>
        <taxon>Ichthyosporea</taxon>
        <taxon>Ichthyophonida</taxon>
        <taxon>Sphaeroforma</taxon>
    </lineage>
</organism>
<evidence type="ECO:0000256" key="1">
    <source>
        <dbReference type="SAM" id="MobiDB-lite"/>
    </source>
</evidence>
<dbReference type="EMBL" id="KQ242116">
    <property type="protein sequence ID" value="KNC80721.1"/>
    <property type="molecule type" value="Genomic_DNA"/>
</dbReference>
<dbReference type="Proteomes" id="UP000054560">
    <property type="component" value="Unassembled WGS sequence"/>
</dbReference>
<feature type="region of interest" description="Disordered" evidence="1">
    <location>
        <begin position="85"/>
        <end position="107"/>
    </location>
</feature>
<evidence type="ECO:0000313" key="2">
    <source>
        <dbReference type="EMBL" id="KNC80721.1"/>
    </source>
</evidence>
<dbReference type="AlphaFoldDB" id="A0A0L0FVY5"/>
<evidence type="ECO:0000313" key="3">
    <source>
        <dbReference type="Proteomes" id="UP000054560"/>
    </source>
</evidence>
<feature type="compositionally biased region" description="Basic and acidic residues" evidence="1">
    <location>
        <begin position="89"/>
        <end position="98"/>
    </location>
</feature>